<dbReference type="Pfam" id="PF00023">
    <property type="entry name" value="Ank"/>
    <property type="match status" value="1"/>
</dbReference>
<feature type="region of interest" description="Disordered" evidence="9">
    <location>
        <begin position="747"/>
        <end position="784"/>
    </location>
</feature>
<evidence type="ECO:0000256" key="2">
    <source>
        <dbReference type="ARBA" id="ARBA00022737"/>
    </source>
</evidence>
<comment type="caution">
    <text evidence="11">The sequence shown here is derived from an EMBL/GenBank/DDBJ whole genome shotgun (WGS) entry which is preliminary data.</text>
</comment>
<evidence type="ECO:0000256" key="7">
    <source>
        <dbReference type="PROSITE-ProRule" id="PRU00023"/>
    </source>
</evidence>
<evidence type="ECO:0000256" key="4">
    <source>
        <dbReference type="ARBA" id="ARBA00023043"/>
    </source>
</evidence>
<keyword evidence="3" id="KW-0749">Sporulation</keyword>
<dbReference type="EMBL" id="CAJVNV010000077">
    <property type="protein sequence ID" value="CAG8020102.1"/>
    <property type="molecule type" value="Genomic_DNA"/>
</dbReference>
<evidence type="ECO:0000256" key="5">
    <source>
        <dbReference type="ARBA" id="ARBA00023321"/>
    </source>
</evidence>
<feature type="region of interest" description="Disordered" evidence="9">
    <location>
        <begin position="237"/>
        <end position="256"/>
    </location>
</feature>
<dbReference type="Gene3D" id="3.10.260.10">
    <property type="entry name" value="Transcription regulator HTH, APSES-type DNA-binding domain"/>
    <property type="match status" value="1"/>
</dbReference>
<feature type="repeat" description="ANK" evidence="7">
    <location>
        <begin position="353"/>
        <end position="385"/>
    </location>
</feature>
<dbReference type="PANTHER" id="PTHR43828:SF15">
    <property type="entry name" value="TRANSCRIPTION FACTOR MBP1"/>
    <property type="match status" value="1"/>
</dbReference>
<organism evidence="11 12">
    <name type="scientific">Penicillium nalgiovense</name>
    <dbReference type="NCBI Taxonomy" id="60175"/>
    <lineage>
        <taxon>Eukaryota</taxon>
        <taxon>Fungi</taxon>
        <taxon>Dikarya</taxon>
        <taxon>Ascomycota</taxon>
        <taxon>Pezizomycotina</taxon>
        <taxon>Eurotiomycetes</taxon>
        <taxon>Eurotiomycetidae</taxon>
        <taxon>Eurotiales</taxon>
        <taxon>Aspergillaceae</taxon>
        <taxon>Penicillium</taxon>
    </lineage>
</organism>
<dbReference type="InterPro" id="IPR051642">
    <property type="entry name" value="SWI6-like"/>
</dbReference>
<dbReference type="PROSITE" id="PS50297">
    <property type="entry name" value="ANK_REP_REGION"/>
    <property type="match status" value="1"/>
</dbReference>
<dbReference type="SUPFAM" id="SSF54616">
    <property type="entry name" value="DNA-binding domain of Mlu1-box binding protein MBP1"/>
    <property type="match status" value="1"/>
</dbReference>
<name>A0A9W4HHZ7_PENNA</name>
<keyword evidence="8" id="KW-0175">Coiled coil</keyword>
<dbReference type="InterPro" id="IPR036887">
    <property type="entry name" value="HTH_APSES_sf"/>
</dbReference>
<dbReference type="Pfam" id="PF04383">
    <property type="entry name" value="KilA-N"/>
    <property type="match status" value="1"/>
</dbReference>
<dbReference type="GO" id="GO:0003677">
    <property type="term" value="F:DNA binding"/>
    <property type="evidence" value="ECO:0007669"/>
    <property type="project" value="InterPro"/>
</dbReference>
<dbReference type="InterPro" id="IPR002110">
    <property type="entry name" value="Ankyrin_rpt"/>
</dbReference>
<dbReference type="FunFam" id="3.10.260.10:FF:000001">
    <property type="entry name" value="APSES transcription factor (MbpA)"/>
    <property type="match status" value="1"/>
</dbReference>
<reference evidence="11" key="1">
    <citation type="submission" date="2021-07" db="EMBL/GenBank/DDBJ databases">
        <authorList>
            <person name="Branca A.L. A."/>
        </authorList>
    </citation>
    <scope>NUCLEOTIDE SEQUENCE</scope>
</reference>
<dbReference type="GO" id="GO:0030435">
    <property type="term" value="P:sporulation resulting in formation of a cellular spore"/>
    <property type="evidence" value="ECO:0007669"/>
    <property type="project" value="UniProtKB-KW"/>
</dbReference>
<keyword evidence="2" id="KW-0677">Repeat</keyword>
<accession>A0A9W4HHZ7</accession>
<dbReference type="SMART" id="SM01252">
    <property type="entry name" value="KilA-N"/>
    <property type="match status" value="1"/>
</dbReference>
<dbReference type="InterPro" id="IPR018004">
    <property type="entry name" value="KilA/APSES_HTH"/>
</dbReference>
<dbReference type="GO" id="GO:0030907">
    <property type="term" value="C:MBF transcription complex"/>
    <property type="evidence" value="ECO:0007669"/>
    <property type="project" value="TreeGrafter"/>
</dbReference>
<gene>
    <name evidence="11" type="ORF">PNAL_LOCUS2423</name>
</gene>
<protein>
    <recommendedName>
        <fullName evidence="1">Cell pattern formation-associated protein stuA</fullName>
    </recommendedName>
    <alternativeName>
        <fullName evidence="6">Stunted protein A</fullName>
    </alternativeName>
</protein>
<keyword evidence="4 7" id="KW-0040">ANK repeat</keyword>
<dbReference type="GO" id="GO:0033309">
    <property type="term" value="C:SBF transcription complex"/>
    <property type="evidence" value="ECO:0007669"/>
    <property type="project" value="TreeGrafter"/>
</dbReference>
<proteinExistence type="predicted"/>
<evidence type="ECO:0000256" key="3">
    <source>
        <dbReference type="ARBA" id="ARBA00022969"/>
    </source>
</evidence>
<dbReference type="Gene3D" id="1.25.40.20">
    <property type="entry name" value="Ankyrin repeat-containing domain"/>
    <property type="match status" value="1"/>
</dbReference>
<evidence type="ECO:0000256" key="1">
    <source>
        <dbReference type="ARBA" id="ARBA00019309"/>
    </source>
</evidence>
<evidence type="ECO:0000259" key="10">
    <source>
        <dbReference type="PROSITE" id="PS51299"/>
    </source>
</evidence>
<dbReference type="PROSITE" id="PS50088">
    <property type="entry name" value="ANK_REPEAT"/>
    <property type="match status" value="1"/>
</dbReference>
<dbReference type="FunFam" id="1.25.40.20:FF:000291">
    <property type="entry name" value="APSES transcription factor, putative"/>
    <property type="match status" value="1"/>
</dbReference>
<feature type="compositionally biased region" description="Low complexity" evidence="9">
    <location>
        <begin position="205"/>
        <end position="221"/>
    </location>
</feature>
<dbReference type="AlphaFoldDB" id="A0A9W4HHZ7"/>
<keyword evidence="5" id="KW-0183">Conidiation</keyword>
<evidence type="ECO:0000256" key="9">
    <source>
        <dbReference type="SAM" id="MobiDB-lite"/>
    </source>
</evidence>
<feature type="region of interest" description="Disordered" evidence="9">
    <location>
        <begin position="192"/>
        <end position="221"/>
    </location>
</feature>
<dbReference type="GO" id="GO:0048315">
    <property type="term" value="P:conidium formation"/>
    <property type="evidence" value="ECO:0007669"/>
    <property type="project" value="UniProtKB-KW"/>
</dbReference>
<dbReference type="GO" id="GO:0001228">
    <property type="term" value="F:DNA-binding transcription activator activity, RNA polymerase II-specific"/>
    <property type="evidence" value="ECO:0007669"/>
    <property type="project" value="UniProtKB-ARBA"/>
</dbReference>
<dbReference type="SUPFAM" id="SSF48403">
    <property type="entry name" value="Ankyrin repeat"/>
    <property type="match status" value="1"/>
</dbReference>
<evidence type="ECO:0000256" key="6">
    <source>
        <dbReference type="ARBA" id="ARBA00031907"/>
    </source>
</evidence>
<feature type="domain" description="HTH APSES-type" evidence="10">
    <location>
        <begin position="90"/>
        <end position="199"/>
    </location>
</feature>
<dbReference type="InterPro" id="IPR003163">
    <property type="entry name" value="Tscrpt_reg_HTH_APSES-type"/>
</dbReference>
<dbReference type="PANTHER" id="PTHR43828">
    <property type="entry name" value="ASPARAGINASE"/>
    <property type="match status" value="1"/>
</dbReference>
<evidence type="ECO:0000313" key="11">
    <source>
        <dbReference type="EMBL" id="CAG8020102.1"/>
    </source>
</evidence>
<dbReference type="PROSITE" id="PS51299">
    <property type="entry name" value="HTH_APSES"/>
    <property type="match status" value="1"/>
</dbReference>
<dbReference type="InterPro" id="IPR036770">
    <property type="entry name" value="Ankyrin_rpt-contain_sf"/>
</dbReference>
<feature type="coiled-coil region" evidence="8">
    <location>
        <begin position="606"/>
        <end position="660"/>
    </location>
</feature>
<dbReference type="Proteomes" id="UP001153461">
    <property type="component" value="Unassembled WGS sequence"/>
</dbReference>
<evidence type="ECO:0000256" key="8">
    <source>
        <dbReference type="SAM" id="Coils"/>
    </source>
</evidence>
<dbReference type="OrthoDB" id="6718656at2759"/>
<evidence type="ECO:0000313" key="12">
    <source>
        <dbReference type="Proteomes" id="UP001153461"/>
    </source>
</evidence>
<sequence>MIVSETGLVRTLRVQRVFGMPPPTPPNRISVSSVRIFIACNASSAEEFLNQSTCGSSTGDVSAPTCVVATSLFGNLLNCSGRRRRTSWRGWKASTLLPIAVPVYEFKLDTDSVMRRRADDWVNATHILKAAGFDKPARTRILEREVQKGVHEKVQGGYGKYQGTWIPLPEGRQLAERNNILTKLAPIFDYVAGDHSPPPAPKHTSAPSKPRAPRKSAAANRAAAAAAAAAAVAASESLKVVQPQRSMGPPTIPQDSYEMNAAFDDNESIGHATIESSSMVADEDMLQMSHGGRKRKRGVDEATAMSISEQEHIIYGDQLLDYFMTVGDAPEATRIPPPEPPAHFQVDRAIDDSGNTALHWACAMGDLGIVQDLLHKGANVKALSEHEETPLVRAVLFTNNYEKRTFPALLDMLLDTVSFRDWFGATIFHHIAENTRSKGKWKSSRYYCEILLDKLCKTCSQDEIQMLLSCQDQNGDTAVLVAARNGAFRLVNILLVHCHRAGDLMNNKGETASSITQRSQHHDHDIPPAPSSVTMANEHMDAEAAGLVGTDQQSVAPIPDAPATSELLSKIGAIMAEANKKLAVTYGNSKINQQDSNDVANPEALYEQLESDRQKIQKQLSAFAAKEADHERNDDQAGRYEKLRASYESLLEQIQHARLAEQFAITEAPKLTPASVEQDELMARYRLAQELCSAQKIRRNAIKDLAQQTADAGVSTKFDMHRKLVALATGLKEEDLDPMAAELAETLEFDRMNGKGTTPELGHRRLPSQNESATHPGPGVPVDA</sequence>
<dbReference type="SMART" id="SM00248">
    <property type="entry name" value="ANK"/>
    <property type="match status" value="2"/>
</dbReference>